<feature type="compositionally biased region" description="Basic and acidic residues" evidence="1">
    <location>
        <begin position="257"/>
        <end position="268"/>
    </location>
</feature>
<feature type="region of interest" description="Disordered" evidence="1">
    <location>
        <begin position="47"/>
        <end position="131"/>
    </location>
</feature>
<feature type="signal peptide" evidence="2">
    <location>
        <begin position="1"/>
        <end position="18"/>
    </location>
</feature>
<keyword evidence="4" id="KW-1185">Reference proteome</keyword>
<protein>
    <submittedName>
        <fullName evidence="3">Uncharacterized protein</fullName>
    </submittedName>
</protein>
<dbReference type="Proteomes" id="UP001648503">
    <property type="component" value="Unassembled WGS sequence"/>
</dbReference>
<feature type="compositionally biased region" description="Polar residues" evidence="1">
    <location>
        <begin position="224"/>
        <end position="239"/>
    </location>
</feature>
<feature type="chain" id="PRO_5046930178" evidence="2">
    <location>
        <begin position="19"/>
        <end position="338"/>
    </location>
</feature>
<feature type="compositionally biased region" description="Acidic residues" evidence="1">
    <location>
        <begin position="88"/>
        <end position="104"/>
    </location>
</feature>
<feature type="region of interest" description="Disordered" evidence="1">
    <location>
        <begin position="161"/>
        <end position="277"/>
    </location>
</feature>
<proteinExistence type="predicted"/>
<dbReference type="EMBL" id="JAFCIX010000474">
    <property type="protein sequence ID" value="KAH6589143.1"/>
    <property type="molecule type" value="Genomic_DNA"/>
</dbReference>
<gene>
    <name evidence="3" type="ORF">BASA50_010242</name>
</gene>
<organism evidence="3 4">
    <name type="scientific">Batrachochytrium salamandrivorans</name>
    <dbReference type="NCBI Taxonomy" id="1357716"/>
    <lineage>
        <taxon>Eukaryota</taxon>
        <taxon>Fungi</taxon>
        <taxon>Fungi incertae sedis</taxon>
        <taxon>Chytridiomycota</taxon>
        <taxon>Chytridiomycota incertae sedis</taxon>
        <taxon>Chytridiomycetes</taxon>
        <taxon>Rhizophydiales</taxon>
        <taxon>Rhizophydiales incertae sedis</taxon>
        <taxon>Batrachochytrium</taxon>
    </lineage>
</organism>
<evidence type="ECO:0000313" key="3">
    <source>
        <dbReference type="EMBL" id="KAH6589143.1"/>
    </source>
</evidence>
<feature type="compositionally biased region" description="Basic and acidic residues" evidence="1">
    <location>
        <begin position="50"/>
        <end position="62"/>
    </location>
</feature>
<feature type="compositionally biased region" description="Basic and acidic residues" evidence="1">
    <location>
        <begin position="161"/>
        <end position="199"/>
    </location>
</feature>
<keyword evidence="2" id="KW-0732">Signal</keyword>
<accession>A0ABQ8EZ45</accession>
<reference evidence="3 4" key="1">
    <citation type="submission" date="2021-02" db="EMBL/GenBank/DDBJ databases">
        <title>Variation within the Batrachochytrium salamandrivorans European outbreak.</title>
        <authorList>
            <person name="Kelly M."/>
            <person name="Pasmans F."/>
            <person name="Shea T.P."/>
            <person name="Munoz J.F."/>
            <person name="Carranza S."/>
            <person name="Cuomo C.A."/>
            <person name="Martel A."/>
        </authorList>
    </citation>
    <scope>NUCLEOTIDE SEQUENCE [LARGE SCALE GENOMIC DNA]</scope>
    <source>
        <strain evidence="3 4">AMFP18/2</strain>
    </source>
</reference>
<evidence type="ECO:0000256" key="2">
    <source>
        <dbReference type="SAM" id="SignalP"/>
    </source>
</evidence>
<sequence length="338" mass="37511">MRLSAISLSMYLIGTISASPYPAGGSGSVSESKEPVKSAFKWFRGFGINKPKESQDTQTQEHDNEDTTTSNVGPEHDPPGFTDVFLGPDEDINAEVGLTEESEDFTPGQIQNEDHEEDSPEPKGTTQRSSIWSEFKESIKIPEECLFRSKGTTQISSIWSEFKENIKIPEECLFRPKGASERVDKSPKASDTDKPKEPQDTQTQEQSDEDITTPNVGPEHDSSDSTGAATGSDEATNTDVHQEEENEGSTAEQTQAEVHREESPKPEETVQSPSKLAESAQEIMKLLKLPNLPNLPTSLNTNFQNPMEWLESKQKQKTTFKDPKAEDKVDMWDILSSQ</sequence>
<name>A0ABQ8EZ45_9FUNG</name>
<evidence type="ECO:0000256" key="1">
    <source>
        <dbReference type="SAM" id="MobiDB-lite"/>
    </source>
</evidence>
<comment type="caution">
    <text evidence="3">The sequence shown here is derived from an EMBL/GenBank/DDBJ whole genome shotgun (WGS) entry which is preliminary data.</text>
</comment>
<evidence type="ECO:0000313" key="4">
    <source>
        <dbReference type="Proteomes" id="UP001648503"/>
    </source>
</evidence>